<dbReference type="PROSITE" id="PS51917">
    <property type="entry name" value="PRU"/>
    <property type="match status" value="1"/>
</dbReference>
<keyword evidence="5" id="KW-0539">Nucleus</keyword>
<keyword evidence="8" id="KW-1185">Reference proteome</keyword>
<sequence length="177" mass="19229">MGSSSTVDISAMQEIMLEFRAGKMVFDVKKFVHDSRKGLVRIGRGDEGLLHLQWLDRNLNAVEDVNVTALSCCLAEFLDEEKPAASTPFQAFEDMLEDNMSSRTGNLVVPDLGAEVMNDVNSSSEPGGPRDVMIDVAGSSGDPDEGLGLRDILKPDLIMPLLKTLPLEEGLTSHLPE</sequence>
<dbReference type="Proteomes" id="UP000807159">
    <property type="component" value="Chromosome 3"/>
</dbReference>
<accession>A0A8T2ZBV5</accession>
<evidence type="ECO:0000313" key="7">
    <source>
        <dbReference type="EMBL" id="KAH8514839.1"/>
    </source>
</evidence>
<dbReference type="AlphaFoldDB" id="A0A8T2ZBV5"/>
<evidence type="ECO:0000256" key="2">
    <source>
        <dbReference type="ARBA" id="ARBA00004496"/>
    </source>
</evidence>
<comment type="subcellular location">
    <subcellularLocation>
        <location evidence="2">Cytoplasm</location>
    </subcellularLocation>
    <subcellularLocation>
        <location evidence="1">Nucleus</location>
    </subcellularLocation>
</comment>
<feature type="domain" description="Pru" evidence="6">
    <location>
        <begin position="11"/>
        <end position="123"/>
    </location>
</feature>
<dbReference type="GO" id="GO:0005634">
    <property type="term" value="C:nucleus"/>
    <property type="evidence" value="ECO:0007669"/>
    <property type="project" value="UniProtKB-SubCell"/>
</dbReference>
<comment type="caution">
    <text evidence="7">The sequence shown here is derived from an EMBL/GenBank/DDBJ whole genome shotgun (WGS) entry which is preliminary data.</text>
</comment>
<evidence type="ECO:0000256" key="5">
    <source>
        <dbReference type="ARBA" id="ARBA00023242"/>
    </source>
</evidence>
<dbReference type="GO" id="GO:0008541">
    <property type="term" value="C:proteasome regulatory particle, lid subcomplex"/>
    <property type="evidence" value="ECO:0007669"/>
    <property type="project" value="TreeGrafter"/>
</dbReference>
<reference evidence="7" key="1">
    <citation type="journal article" date="2021" name="J. Hered.">
        <title>Genome Assembly of Salicaceae Populus deltoides (Eastern Cottonwood) I-69 Based on Nanopore Sequencing and Hi-C Technologies.</title>
        <authorList>
            <person name="Bai S."/>
            <person name="Wu H."/>
            <person name="Zhang J."/>
            <person name="Pan Z."/>
            <person name="Zhao W."/>
            <person name="Li Z."/>
            <person name="Tong C."/>
        </authorList>
    </citation>
    <scope>NUCLEOTIDE SEQUENCE</scope>
    <source>
        <tissue evidence="7">Leaf</tissue>
    </source>
</reference>
<dbReference type="Pfam" id="PF04683">
    <property type="entry name" value="Rpn13_ADRM1_Pru"/>
    <property type="match status" value="1"/>
</dbReference>
<gene>
    <name evidence="7" type="ORF">H0E87_007621</name>
</gene>
<evidence type="ECO:0000313" key="8">
    <source>
        <dbReference type="Proteomes" id="UP000807159"/>
    </source>
</evidence>
<dbReference type="EMBL" id="JACEGQ020000003">
    <property type="protein sequence ID" value="KAH8514839.1"/>
    <property type="molecule type" value="Genomic_DNA"/>
</dbReference>
<dbReference type="GO" id="GO:0005737">
    <property type="term" value="C:cytoplasm"/>
    <property type="evidence" value="ECO:0007669"/>
    <property type="project" value="UniProtKB-SubCell"/>
</dbReference>
<name>A0A8T2ZBV5_POPDE</name>
<evidence type="ECO:0000256" key="1">
    <source>
        <dbReference type="ARBA" id="ARBA00004123"/>
    </source>
</evidence>
<evidence type="ECO:0000259" key="6">
    <source>
        <dbReference type="PROSITE" id="PS51917"/>
    </source>
</evidence>
<organism evidence="7 8">
    <name type="scientific">Populus deltoides</name>
    <name type="common">Eastern poplar</name>
    <name type="synonym">Eastern cottonwood</name>
    <dbReference type="NCBI Taxonomy" id="3696"/>
    <lineage>
        <taxon>Eukaryota</taxon>
        <taxon>Viridiplantae</taxon>
        <taxon>Streptophyta</taxon>
        <taxon>Embryophyta</taxon>
        <taxon>Tracheophyta</taxon>
        <taxon>Spermatophyta</taxon>
        <taxon>Magnoliopsida</taxon>
        <taxon>eudicotyledons</taxon>
        <taxon>Gunneridae</taxon>
        <taxon>Pentapetalae</taxon>
        <taxon>rosids</taxon>
        <taxon>fabids</taxon>
        <taxon>Malpighiales</taxon>
        <taxon>Salicaceae</taxon>
        <taxon>Saliceae</taxon>
        <taxon>Populus</taxon>
    </lineage>
</organism>
<dbReference type="InterPro" id="IPR044868">
    <property type="entry name" value="Rpn13/ADRM1_Pru"/>
</dbReference>
<keyword evidence="3" id="KW-0963">Cytoplasm</keyword>
<dbReference type="Gene3D" id="2.30.29.70">
    <property type="entry name" value="Proteasomal ubiquitin receptor Rpn13/ADRM1"/>
    <property type="match status" value="1"/>
</dbReference>
<feature type="non-terminal residue" evidence="7">
    <location>
        <position position="1"/>
    </location>
</feature>
<dbReference type="PANTHER" id="PTHR12225:SF0">
    <property type="entry name" value="PROTEASOMAL UBIQUITIN RECEPTOR ADRM1"/>
    <property type="match status" value="1"/>
</dbReference>
<evidence type="ECO:0000256" key="3">
    <source>
        <dbReference type="ARBA" id="ARBA00022490"/>
    </source>
</evidence>
<dbReference type="GO" id="GO:0061133">
    <property type="term" value="F:endopeptidase activator activity"/>
    <property type="evidence" value="ECO:0007669"/>
    <property type="project" value="TreeGrafter"/>
</dbReference>
<dbReference type="InterPro" id="IPR006773">
    <property type="entry name" value="Rpn13/ADRM1"/>
</dbReference>
<keyword evidence="4" id="KW-0647">Proteasome</keyword>
<dbReference type="PANTHER" id="PTHR12225">
    <property type="entry name" value="ADHESION REGULATING MOLECULE 1 110 KDA CELL MEMBRANE GLYCOPROTEIN"/>
    <property type="match status" value="1"/>
</dbReference>
<dbReference type="GO" id="GO:0070628">
    <property type="term" value="F:proteasome binding"/>
    <property type="evidence" value="ECO:0007669"/>
    <property type="project" value="TreeGrafter"/>
</dbReference>
<dbReference type="InterPro" id="IPR038633">
    <property type="entry name" value="Rpn13/ADRM1_Pru_sf"/>
</dbReference>
<evidence type="ECO:0000256" key="4">
    <source>
        <dbReference type="ARBA" id="ARBA00022942"/>
    </source>
</evidence>
<proteinExistence type="predicted"/>
<protein>
    <recommendedName>
        <fullName evidence="6">Pru domain-containing protein</fullName>
    </recommendedName>
</protein>